<sequence length="238" mass="27726">MNSNASNFVKKRREKISLTKKQIKDILTCVISSYEKIITDKIVYDLSEKTIGKIKKEDYLRNRLVDDYLENELCLFEDGTDRFTVNKEVSEEYRGLVDDKLHNDPIDIHIVDKAQKNSWGKNTKPYFAIECKRLTSSSVTEYVTDTKKITERNYTKLRLPFEGQLAFIENPSLTHIMLSGKINQKLSSNSDIETIKQLENLMIKNGFDASYLSEHKKKDCSLFSIFHLFLDYSKIIQN</sequence>
<reference evidence="1 2" key="1">
    <citation type="submission" date="2019-07" db="EMBL/GenBank/DDBJ databases">
        <title>Whole genome shotgun sequence of Empedobacter brevis NBRC 14943.</title>
        <authorList>
            <person name="Hosoyama A."/>
            <person name="Uohara A."/>
            <person name="Ohji S."/>
            <person name="Ichikawa N."/>
        </authorList>
    </citation>
    <scope>NUCLEOTIDE SEQUENCE [LARGE SCALE GENOMIC DNA]</scope>
    <source>
        <strain evidence="1 2">NBRC 14943</strain>
    </source>
</reference>
<accession>A0A511NJL2</accession>
<dbReference type="AlphaFoldDB" id="A0A511NJL2"/>
<comment type="caution">
    <text evidence="1">The sequence shown here is derived from an EMBL/GenBank/DDBJ whole genome shotgun (WGS) entry which is preliminary data.</text>
</comment>
<protein>
    <submittedName>
        <fullName evidence="1">Uncharacterized protein</fullName>
    </submittedName>
</protein>
<dbReference type="OrthoDB" id="1415173at2"/>
<gene>
    <name evidence="1" type="ORF">EB1_27920</name>
</gene>
<proteinExistence type="predicted"/>
<organism evidence="1 2">
    <name type="scientific">Empedobacter brevis NBRC 14943 = ATCC 43319</name>
    <dbReference type="NCBI Taxonomy" id="1218108"/>
    <lineage>
        <taxon>Bacteria</taxon>
        <taxon>Pseudomonadati</taxon>
        <taxon>Bacteroidota</taxon>
        <taxon>Flavobacteriia</taxon>
        <taxon>Flavobacteriales</taxon>
        <taxon>Weeksellaceae</taxon>
        <taxon>Empedobacter</taxon>
    </lineage>
</organism>
<keyword evidence="2" id="KW-1185">Reference proteome</keyword>
<name>A0A511NJL2_9FLAO</name>
<dbReference type="EMBL" id="BJXC01000022">
    <property type="protein sequence ID" value="GEM53002.1"/>
    <property type="molecule type" value="Genomic_DNA"/>
</dbReference>
<dbReference type="RefSeq" id="WP_019974429.1">
    <property type="nucleotide sequence ID" value="NZ_BJXC01000022.1"/>
</dbReference>
<dbReference type="Proteomes" id="UP000321245">
    <property type="component" value="Unassembled WGS sequence"/>
</dbReference>
<dbReference type="GeneID" id="84649159"/>
<evidence type="ECO:0000313" key="2">
    <source>
        <dbReference type="Proteomes" id="UP000321245"/>
    </source>
</evidence>
<evidence type="ECO:0000313" key="1">
    <source>
        <dbReference type="EMBL" id="GEM53002.1"/>
    </source>
</evidence>